<evidence type="ECO:0000256" key="6">
    <source>
        <dbReference type="ARBA" id="ARBA00022777"/>
    </source>
</evidence>
<evidence type="ECO:0000256" key="12">
    <source>
        <dbReference type="SAM" id="MobiDB-lite"/>
    </source>
</evidence>
<keyword evidence="15" id="KW-1185">Reference proteome</keyword>
<feature type="compositionally biased region" description="Acidic residues" evidence="12">
    <location>
        <begin position="345"/>
        <end position="363"/>
    </location>
</feature>
<evidence type="ECO:0000256" key="4">
    <source>
        <dbReference type="ARBA" id="ARBA00022682"/>
    </source>
</evidence>
<dbReference type="AlphaFoldDB" id="A0A0K9P6B4"/>
<keyword evidence="5 10" id="KW-0547">Nucleotide-binding</keyword>
<dbReference type="PANTHER" id="PTHR24343:SF509">
    <property type="entry name" value="SERINE_THREONINE-PROTEIN KINASE SRK2E"/>
    <property type="match status" value="1"/>
</dbReference>
<sequence>MEKYELVRDIGAGNFGVARLMRDKETKDLVAMKYIERGRKIDENVAREIINHRLLRHPNIIRFKEVILTPTHLAIVMEYAAGGELFERICTAGRFSEDESRYFFQQLISGVSYCHFLQICHRDLKLENTLLDGSPAPRLKICDFGYSKSSLLHSRPKSTVGTPAYIAPEVLSRHEYDGKLADVWSCGVTLYVMLVGAYPFEDPRDPKNFRKTIQRIVSAQYKIPDYVHISKDCRDLLSKIFIATSSRRITIKEIKSHPWFLKNLPRELSEASQAVYYHRGTAPSFSLQSADDITKIVEEARTAPSSCTPVSGFGWAAENEDEDDEENEKESKEKNKEEGEKVEKEEDGDDDNANDDDDDDEDVYDKTVKAVHASGEFHLS</sequence>
<feature type="compositionally biased region" description="Acidic residues" evidence="12">
    <location>
        <begin position="318"/>
        <end position="328"/>
    </location>
</feature>
<keyword evidence="3" id="KW-0808">Transferase</keyword>
<reference evidence="15" key="1">
    <citation type="journal article" date="2016" name="Nature">
        <title>The genome of the seagrass Zostera marina reveals angiosperm adaptation to the sea.</title>
        <authorList>
            <person name="Olsen J.L."/>
            <person name="Rouze P."/>
            <person name="Verhelst B."/>
            <person name="Lin Y.-C."/>
            <person name="Bayer T."/>
            <person name="Collen J."/>
            <person name="Dattolo E."/>
            <person name="De Paoli E."/>
            <person name="Dittami S."/>
            <person name="Maumus F."/>
            <person name="Michel G."/>
            <person name="Kersting A."/>
            <person name="Lauritano C."/>
            <person name="Lohaus R."/>
            <person name="Toepel M."/>
            <person name="Tonon T."/>
            <person name="Vanneste K."/>
            <person name="Amirebrahimi M."/>
            <person name="Brakel J."/>
            <person name="Bostroem C."/>
            <person name="Chovatia M."/>
            <person name="Grimwood J."/>
            <person name="Jenkins J.W."/>
            <person name="Jueterbock A."/>
            <person name="Mraz A."/>
            <person name="Stam W.T."/>
            <person name="Tice H."/>
            <person name="Bornberg-Bauer E."/>
            <person name="Green P.J."/>
            <person name="Pearson G.A."/>
            <person name="Procaccini G."/>
            <person name="Duarte C.M."/>
            <person name="Schmutz J."/>
            <person name="Reusch T.B.H."/>
            <person name="Van de Peer Y."/>
        </authorList>
    </citation>
    <scope>NUCLEOTIDE SEQUENCE [LARGE SCALE GENOMIC DNA]</scope>
    <source>
        <strain evidence="15">cv. Finnish</strain>
    </source>
</reference>
<feature type="binding site" evidence="10">
    <location>
        <position position="33"/>
    </location>
    <ligand>
        <name>ATP</name>
        <dbReference type="ChEBI" id="CHEBI:30616"/>
    </ligand>
</feature>
<dbReference type="GO" id="GO:0005524">
    <property type="term" value="F:ATP binding"/>
    <property type="evidence" value="ECO:0007669"/>
    <property type="project" value="UniProtKB-UniRule"/>
</dbReference>
<proteinExistence type="inferred from homology"/>
<evidence type="ECO:0000256" key="7">
    <source>
        <dbReference type="ARBA" id="ARBA00022840"/>
    </source>
</evidence>
<dbReference type="Pfam" id="PF00069">
    <property type="entry name" value="Pkinase"/>
    <property type="match status" value="1"/>
</dbReference>
<dbReference type="CDD" id="cd14662">
    <property type="entry name" value="STKc_SnRK2"/>
    <property type="match status" value="1"/>
</dbReference>
<dbReference type="STRING" id="29655.A0A0K9P6B4"/>
<dbReference type="PROSITE" id="PS00107">
    <property type="entry name" value="PROTEIN_KINASE_ATP"/>
    <property type="match status" value="1"/>
</dbReference>
<evidence type="ECO:0000313" key="15">
    <source>
        <dbReference type="Proteomes" id="UP000036987"/>
    </source>
</evidence>
<dbReference type="PROSITE" id="PS00108">
    <property type="entry name" value="PROTEIN_KINASE_ST"/>
    <property type="match status" value="1"/>
</dbReference>
<dbReference type="InterPro" id="IPR017441">
    <property type="entry name" value="Protein_kinase_ATP_BS"/>
</dbReference>
<feature type="region of interest" description="Disordered" evidence="12">
    <location>
        <begin position="300"/>
        <end position="380"/>
    </location>
</feature>
<dbReference type="GO" id="GO:0004674">
    <property type="term" value="F:protein serine/threonine kinase activity"/>
    <property type="evidence" value="ECO:0000318"/>
    <property type="project" value="GO_Central"/>
</dbReference>
<evidence type="ECO:0000256" key="5">
    <source>
        <dbReference type="ARBA" id="ARBA00022741"/>
    </source>
</evidence>
<dbReference type="FunFam" id="1.10.510.10:FF:000132">
    <property type="entry name" value="Serine/threonine-protein kinase SRK2A"/>
    <property type="match status" value="1"/>
</dbReference>
<dbReference type="GO" id="GO:0009738">
    <property type="term" value="P:abscisic acid-activated signaling pathway"/>
    <property type="evidence" value="ECO:0007669"/>
    <property type="project" value="UniProtKB-KW"/>
</dbReference>
<feature type="domain" description="Protein kinase" evidence="13">
    <location>
        <begin position="4"/>
        <end position="260"/>
    </location>
</feature>
<evidence type="ECO:0000256" key="3">
    <source>
        <dbReference type="ARBA" id="ARBA00022679"/>
    </source>
</evidence>
<comment type="catalytic activity">
    <reaction evidence="9">
        <text>L-seryl-[protein] + ATP = O-phospho-L-seryl-[protein] + ADP + H(+)</text>
        <dbReference type="Rhea" id="RHEA:17989"/>
        <dbReference type="Rhea" id="RHEA-COMP:9863"/>
        <dbReference type="Rhea" id="RHEA-COMP:11604"/>
        <dbReference type="ChEBI" id="CHEBI:15378"/>
        <dbReference type="ChEBI" id="CHEBI:29999"/>
        <dbReference type="ChEBI" id="CHEBI:30616"/>
        <dbReference type="ChEBI" id="CHEBI:83421"/>
        <dbReference type="ChEBI" id="CHEBI:456216"/>
        <dbReference type="EC" id="2.7.11.1"/>
    </reaction>
</comment>
<dbReference type="EC" id="2.7.11.1" evidence="1"/>
<keyword evidence="4" id="KW-0938">Abscisic acid signaling pathway</keyword>
<dbReference type="InterPro" id="IPR008271">
    <property type="entry name" value="Ser/Thr_kinase_AS"/>
</dbReference>
<evidence type="ECO:0000256" key="8">
    <source>
        <dbReference type="ARBA" id="ARBA00047899"/>
    </source>
</evidence>
<gene>
    <name evidence="14" type="ORF">ZOSMA_35G00030</name>
</gene>
<dbReference type="EMBL" id="LFYR01001125">
    <property type="protein sequence ID" value="KMZ64549.1"/>
    <property type="molecule type" value="Genomic_DNA"/>
</dbReference>
<accession>A0A0K9P6B4</accession>
<evidence type="ECO:0000259" key="13">
    <source>
        <dbReference type="PROSITE" id="PS50011"/>
    </source>
</evidence>
<comment type="catalytic activity">
    <reaction evidence="8">
        <text>L-threonyl-[protein] + ATP = O-phospho-L-threonyl-[protein] + ADP + H(+)</text>
        <dbReference type="Rhea" id="RHEA:46608"/>
        <dbReference type="Rhea" id="RHEA-COMP:11060"/>
        <dbReference type="Rhea" id="RHEA-COMP:11605"/>
        <dbReference type="ChEBI" id="CHEBI:15378"/>
        <dbReference type="ChEBI" id="CHEBI:30013"/>
        <dbReference type="ChEBI" id="CHEBI:30616"/>
        <dbReference type="ChEBI" id="CHEBI:61977"/>
        <dbReference type="ChEBI" id="CHEBI:456216"/>
        <dbReference type="EC" id="2.7.11.1"/>
    </reaction>
</comment>
<dbReference type="PANTHER" id="PTHR24343">
    <property type="entry name" value="SERINE/THREONINE KINASE"/>
    <property type="match status" value="1"/>
</dbReference>
<dbReference type="OMA" id="IRYCHDC"/>
<protein>
    <recommendedName>
        <fullName evidence="1">non-specific serine/threonine protein kinase</fullName>
        <ecNumber evidence="1">2.7.11.1</ecNumber>
    </recommendedName>
</protein>
<keyword evidence="7 10" id="KW-0067">ATP-binding</keyword>
<organism evidence="14 15">
    <name type="scientific">Zostera marina</name>
    <name type="common">Eelgrass</name>
    <dbReference type="NCBI Taxonomy" id="29655"/>
    <lineage>
        <taxon>Eukaryota</taxon>
        <taxon>Viridiplantae</taxon>
        <taxon>Streptophyta</taxon>
        <taxon>Embryophyta</taxon>
        <taxon>Tracheophyta</taxon>
        <taxon>Spermatophyta</taxon>
        <taxon>Magnoliopsida</taxon>
        <taxon>Liliopsida</taxon>
        <taxon>Zosteraceae</taxon>
        <taxon>Zostera</taxon>
    </lineage>
</organism>
<feature type="compositionally biased region" description="Basic and acidic residues" evidence="12">
    <location>
        <begin position="329"/>
        <end position="344"/>
    </location>
</feature>
<name>A0A0K9P6B4_ZOSMR</name>
<dbReference type="Gene3D" id="1.10.510.10">
    <property type="entry name" value="Transferase(Phosphotransferase) domain 1"/>
    <property type="match status" value="1"/>
</dbReference>
<evidence type="ECO:0000256" key="9">
    <source>
        <dbReference type="ARBA" id="ARBA00048679"/>
    </source>
</evidence>
<dbReference type="Gene3D" id="3.30.200.20">
    <property type="entry name" value="Phosphorylase Kinase, domain 1"/>
    <property type="match status" value="1"/>
</dbReference>
<dbReference type="SMART" id="SM00220">
    <property type="entry name" value="S_TKc"/>
    <property type="match status" value="1"/>
</dbReference>
<evidence type="ECO:0000256" key="10">
    <source>
        <dbReference type="PROSITE-ProRule" id="PRU10141"/>
    </source>
</evidence>
<dbReference type="SUPFAM" id="SSF56112">
    <property type="entry name" value="Protein kinase-like (PK-like)"/>
    <property type="match status" value="1"/>
</dbReference>
<comment type="similarity">
    <text evidence="11">Belongs to the protein kinase superfamily.</text>
</comment>
<evidence type="ECO:0000256" key="2">
    <source>
        <dbReference type="ARBA" id="ARBA00022527"/>
    </source>
</evidence>
<evidence type="ECO:0000313" key="14">
    <source>
        <dbReference type="EMBL" id="KMZ64549.1"/>
    </source>
</evidence>
<keyword evidence="2 11" id="KW-0723">Serine/threonine-protein kinase</keyword>
<comment type="caution">
    <text evidence="14">The sequence shown here is derived from an EMBL/GenBank/DDBJ whole genome shotgun (WGS) entry which is preliminary data.</text>
</comment>
<dbReference type="PROSITE" id="PS50011">
    <property type="entry name" value="PROTEIN_KINASE_DOM"/>
    <property type="match status" value="1"/>
</dbReference>
<dbReference type="Proteomes" id="UP000036987">
    <property type="component" value="Unassembled WGS sequence"/>
</dbReference>
<dbReference type="OrthoDB" id="193931at2759"/>
<keyword evidence="6 14" id="KW-0418">Kinase</keyword>
<evidence type="ECO:0000256" key="11">
    <source>
        <dbReference type="RuleBase" id="RU000304"/>
    </source>
</evidence>
<dbReference type="InterPro" id="IPR000719">
    <property type="entry name" value="Prot_kinase_dom"/>
</dbReference>
<dbReference type="GO" id="GO:0005634">
    <property type="term" value="C:nucleus"/>
    <property type="evidence" value="ECO:0000318"/>
    <property type="project" value="GO_Central"/>
</dbReference>
<dbReference type="FunFam" id="3.30.200.20:FF:000045">
    <property type="entry name" value="Serine/threonine-protein kinase SRK2E"/>
    <property type="match status" value="1"/>
</dbReference>
<evidence type="ECO:0000256" key="1">
    <source>
        <dbReference type="ARBA" id="ARBA00012513"/>
    </source>
</evidence>
<dbReference type="InterPro" id="IPR011009">
    <property type="entry name" value="Kinase-like_dom_sf"/>
</dbReference>